<protein>
    <submittedName>
        <fullName evidence="5">Haloacid dehalogenase superfamily, subfamily IA, variant 3 with third motif having DD or ED</fullName>
    </submittedName>
</protein>
<gene>
    <name evidence="5" type="ORF">SAMN02982985_02615</name>
</gene>
<dbReference type="Proteomes" id="UP000199470">
    <property type="component" value="Unassembled WGS sequence"/>
</dbReference>
<evidence type="ECO:0000313" key="6">
    <source>
        <dbReference type="Proteomes" id="UP000199470"/>
    </source>
</evidence>
<dbReference type="SFLD" id="SFLDG01129">
    <property type="entry name" value="C1.5:_HAD__Beta-PGM__Phosphata"/>
    <property type="match status" value="1"/>
</dbReference>
<dbReference type="Gene3D" id="1.10.150.240">
    <property type="entry name" value="Putative phosphatase, domain 2"/>
    <property type="match status" value="1"/>
</dbReference>
<dbReference type="PANTHER" id="PTHR46193:SF9">
    <property type="entry name" value="HALOACID DEHALOGENASE-LIKE HYDROLASE DOMAIN-CONTAINING PROTEIN SGPP"/>
    <property type="match status" value="1"/>
</dbReference>
<dbReference type="GO" id="GO:0046872">
    <property type="term" value="F:metal ion binding"/>
    <property type="evidence" value="ECO:0007669"/>
    <property type="project" value="UniProtKB-KW"/>
</dbReference>
<dbReference type="STRING" id="758825.SAMN02982985_02615"/>
<accession>A0A1I4MTX4</accession>
<evidence type="ECO:0000256" key="1">
    <source>
        <dbReference type="ARBA" id="ARBA00001946"/>
    </source>
</evidence>
<dbReference type="NCBIfam" id="TIGR01509">
    <property type="entry name" value="HAD-SF-IA-v3"/>
    <property type="match status" value="1"/>
</dbReference>
<dbReference type="SUPFAM" id="SSF56784">
    <property type="entry name" value="HAD-like"/>
    <property type="match status" value="1"/>
</dbReference>
<dbReference type="Gene3D" id="3.40.50.1000">
    <property type="entry name" value="HAD superfamily/HAD-like"/>
    <property type="match status" value="1"/>
</dbReference>
<dbReference type="GO" id="GO:0003824">
    <property type="term" value="F:catalytic activity"/>
    <property type="evidence" value="ECO:0007669"/>
    <property type="project" value="UniProtKB-ARBA"/>
</dbReference>
<dbReference type="Pfam" id="PF13419">
    <property type="entry name" value="HAD_2"/>
    <property type="match status" value="1"/>
</dbReference>
<evidence type="ECO:0000313" key="5">
    <source>
        <dbReference type="EMBL" id="SFM06527.1"/>
    </source>
</evidence>
<evidence type="ECO:0000256" key="3">
    <source>
        <dbReference type="ARBA" id="ARBA00022723"/>
    </source>
</evidence>
<dbReference type="AlphaFoldDB" id="A0A1I4MTX4"/>
<dbReference type="PRINTS" id="PR00413">
    <property type="entry name" value="HADHALOGNASE"/>
</dbReference>
<name>A0A1I4MTX4_9BURK</name>
<dbReference type="InterPro" id="IPR041492">
    <property type="entry name" value="HAD_2"/>
</dbReference>
<dbReference type="PANTHER" id="PTHR46193">
    <property type="entry name" value="6-PHOSPHOGLUCONATE PHOSPHATASE"/>
    <property type="match status" value="1"/>
</dbReference>
<dbReference type="InterPro" id="IPR006439">
    <property type="entry name" value="HAD-SF_hydro_IA"/>
</dbReference>
<dbReference type="OrthoDB" id="9800058at2"/>
<dbReference type="SFLD" id="SFLDS00003">
    <property type="entry name" value="Haloacid_Dehalogenase"/>
    <property type="match status" value="1"/>
</dbReference>
<reference evidence="5 6" key="1">
    <citation type="submission" date="2016-10" db="EMBL/GenBank/DDBJ databases">
        <authorList>
            <person name="de Groot N.N."/>
        </authorList>
    </citation>
    <scope>NUCLEOTIDE SEQUENCE [LARGE SCALE GENOMIC DNA]</scope>
    <source>
        <strain evidence="5 6">ATCC 43154</strain>
    </source>
</reference>
<organism evidence="5 6">
    <name type="scientific">Rugamonas rubra</name>
    <dbReference type="NCBI Taxonomy" id="758825"/>
    <lineage>
        <taxon>Bacteria</taxon>
        <taxon>Pseudomonadati</taxon>
        <taxon>Pseudomonadota</taxon>
        <taxon>Betaproteobacteria</taxon>
        <taxon>Burkholderiales</taxon>
        <taxon>Oxalobacteraceae</taxon>
        <taxon>Telluria group</taxon>
        <taxon>Rugamonas</taxon>
    </lineage>
</organism>
<comment type="similarity">
    <text evidence="2">Belongs to the HAD-like hydrolase superfamily. CbbY/CbbZ/Gph/YieH family.</text>
</comment>
<dbReference type="InterPro" id="IPR051600">
    <property type="entry name" value="Beta-PGM-like"/>
</dbReference>
<keyword evidence="4" id="KW-0460">Magnesium</keyword>
<keyword evidence="3" id="KW-0479">Metal-binding</keyword>
<comment type="cofactor">
    <cofactor evidence="1">
        <name>Mg(2+)</name>
        <dbReference type="ChEBI" id="CHEBI:18420"/>
    </cofactor>
</comment>
<dbReference type="CDD" id="cd07505">
    <property type="entry name" value="HAD_BPGM-like"/>
    <property type="match status" value="1"/>
</dbReference>
<dbReference type="EMBL" id="FOTW01000011">
    <property type="protein sequence ID" value="SFM06527.1"/>
    <property type="molecule type" value="Genomic_DNA"/>
</dbReference>
<sequence length="211" mass="23784">MSQIKAVIFDMDGVLIDAKEWHFEALNRALTLFGMAISRYDHLVTYDGLPTKTKLRMLSMERGLPPALHGFINEMKQIYTLEVIYAKCKPVFQHQYALSRLRAQGYRMAVCSNSIRQTIALMMERAELLPLLDFFLSNEDVVAPKPAPDMYLAAIRRMGLQAAECLIVEDNPNGIKAARDSGAHVLCVTDVREVNHANIMHRIAELEAAHA</sequence>
<dbReference type="InterPro" id="IPR023198">
    <property type="entry name" value="PGP-like_dom2"/>
</dbReference>
<dbReference type="RefSeq" id="WP_093388045.1">
    <property type="nucleotide sequence ID" value="NZ_FOTW01000011.1"/>
</dbReference>
<keyword evidence="6" id="KW-1185">Reference proteome</keyword>
<proteinExistence type="inferred from homology"/>
<evidence type="ECO:0000256" key="2">
    <source>
        <dbReference type="ARBA" id="ARBA00006171"/>
    </source>
</evidence>
<dbReference type="InterPro" id="IPR023214">
    <property type="entry name" value="HAD_sf"/>
</dbReference>
<dbReference type="InterPro" id="IPR036412">
    <property type="entry name" value="HAD-like_sf"/>
</dbReference>
<evidence type="ECO:0000256" key="4">
    <source>
        <dbReference type="ARBA" id="ARBA00022842"/>
    </source>
</evidence>